<dbReference type="FunFam" id="3.40.309.10:FF:000003">
    <property type="entry name" value="Aldehyde dehydrogenase"/>
    <property type="match status" value="1"/>
</dbReference>
<sequence>MTMNAQLQTAATITPDLSSVLKRLREAQRRQVPDYAQRMDDLARLRSAFKARLEEFATAMSADFGQRSRHESLLSDGMTVLNEISHLRSHLRGWMRPKRAMADMNFWPATTEIRYQPLGVVGIISPWNYPVNLALMPLAAAIAAGNHVMLKPSEHTPRTAELLQVLLSEVFPADRVATILGGADVAADFSALPLDHLFFTGSTQVGRMVMAAAAPNLTPITLELGGKSPAIIAPDYPVKTAVERIASGKFLNAGQTCIAPDYVLLSRAMIPDFVEAMRVTIAARYPDLGTSPDYTSIVNDRQYQRLVGYLDEARAAGADVIQFGTGDAARRILPPTLVLNAGENLKLMHDELFGPILPLIATDSVDAAVDYINDRPRPLALYHFDHDKQRTESVLNRTVAGGVAVNDTVFQIAQSKLPFGGVGPSGMGHYHGRDSFLTFSKQKPVLYQARFSTLSLLRPPYAKAADFLLKLLIR</sequence>
<dbReference type="Pfam" id="PF00171">
    <property type="entry name" value="Aldedh"/>
    <property type="match status" value="1"/>
</dbReference>
<dbReference type="EMBL" id="CP035704">
    <property type="protein sequence ID" value="QBB72355.1"/>
    <property type="molecule type" value="Genomic_DNA"/>
</dbReference>
<evidence type="ECO:0000256" key="6">
    <source>
        <dbReference type="PROSITE-ProRule" id="PRU10007"/>
    </source>
</evidence>
<evidence type="ECO:0000256" key="2">
    <source>
        <dbReference type="ARBA" id="ARBA00023002"/>
    </source>
</evidence>
<keyword evidence="2 4" id="KW-0560">Oxidoreductase</keyword>
<dbReference type="InterPro" id="IPR016160">
    <property type="entry name" value="Ald_DH_CS_CYS"/>
</dbReference>
<dbReference type="InterPro" id="IPR029510">
    <property type="entry name" value="Ald_DH_CS_GLU"/>
</dbReference>
<evidence type="ECO:0000256" key="4">
    <source>
        <dbReference type="PIRNR" id="PIRNR036492"/>
    </source>
</evidence>
<dbReference type="PANTHER" id="PTHR43570:SF20">
    <property type="entry name" value="ALDEHYDE DEHYDROGENASE ALDX-RELATED"/>
    <property type="match status" value="1"/>
</dbReference>
<evidence type="ECO:0000256" key="5">
    <source>
        <dbReference type="PIRSR" id="PIRSR036492-1"/>
    </source>
</evidence>
<dbReference type="Gene3D" id="3.40.605.10">
    <property type="entry name" value="Aldehyde Dehydrogenase, Chain A, domain 1"/>
    <property type="match status" value="1"/>
</dbReference>
<dbReference type="KEGG" id="xbc:ELE36_19375"/>
<dbReference type="InterPro" id="IPR016161">
    <property type="entry name" value="Ald_DH/histidinol_DH"/>
</dbReference>
<name>A0A411HPE3_9GAMM</name>
<feature type="active site" evidence="5 6">
    <location>
        <position position="223"/>
    </location>
</feature>
<dbReference type="PIRSF" id="PIRSF036492">
    <property type="entry name" value="ALDH"/>
    <property type="match status" value="1"/>
</dbReference>
<comment type="similarity">
    <text evidence="1 4 7">Belongs to the aldehyde dehydrogenase family.</text>
</comment>
<dbReference type="GO" id="GO:0004029">
    <property type="term" value="F:aldehyde dehydrogenase (NAD+) activity"/>
    <property type="evidence" value="ECO:0007669"/>
    <property type="project" value="TreeGrafter"/>
</dbReference>
<dbReference type="InterPro" id="IPR015590">
    <property type="entry name" value="Aldehyde_DH_dom"/>
</dbReference>
<dbReference type="PANTHER" id="PTHR43570">
    <property type="entry name" value="ALDEHYDE DEHYDROGENASE"/>
    <property type="match status" value="1"/>
</dbReference>
<dbReference type="InterPro" id="IPR016162">
    <property type="entry name" value="Ald_DH_N"/>
</dbReference>
<dbReference type="InterPro" id="IPR012394">
    <property type="entry name" value="Aldehyde_DH_NAD(P)"/>
</dbReference>
<reference evidence="9 10" key="1">
    <citation type="submission" date="2019-01" db="EMBL/GenBank/DDBJ databases">
        <title>Pseudolysobacter antarctica gen. nov., sp. nov., isolated from Fildes Peninsula, Antarctica.</title>
        <authorList>
            <person name="Wei Z."/>
            <person name="Peng F."/>
        </authorList>
    </citation>
    <scope>NUCLEOTIDE SEQUENCE [LARGE SCALE GENOMIC DNA]</scope>
    <source>
        <strain evidence="9 10">AQ6-296</strain>
    </source>
</reference>
<evidence type="ECO:0000313" key="10">
    <source>
        <dbReference type="Proteomes" id="UP000291562"/>
    </source>
</evidence>
<evidence type="ECO:0000256" key="7">
    <source>
        <dbReference type="RuleBase" id="RU003345"/>
    </source>
</evidence>
<dbReference type="GO" id="GO:0005737">
    <property type="term" value="C:cytoplasm"/>
    <property type="evidence" value="ECO:0007669"/>
    <property type="project" value="TreeGrafter"/>
</dbReference>
<feature type="domain" description="Aldehyde dehydrogenase" evidence="8">
    <location>
        <begin position="34"/>
        <end position="443"/>
    </location>
</feature>
<dbReference type="InterPro" id="IPR016163">
    <property type="entry name" value="Ald_DH_C"/>
</dbReference>
<protein>
    <recommendedName>
        <fullName evidence="4">Aldehyde dehydrogenase</fullName>
    </recommendedName>
</protein>
<keyword evidence="10" id="KW-1185">Reference proteome</keyword>
<dbReference type="PROSITE" id="PS00687">
    <property type="entry name" value="ALDEHYDE_DEHYDR_GLU"/>
    <property type="match status" value="1"/>
</dbReference>
<keyword evidence="3" id="KW-0520">NAD</keyword>
<gene>
    <name evidence="9" type="ORF">ELE36_19375</name>
</gene>
<dbReference type="Gene3D" id="3.40.309.10">
    <property type="entry name" value="Aldehyde Dehydrogenase, Chain A, domain 2"/>
    <property type="match status" value="1"/>
</dbReference>
<dbReference type="OrthoDB" id="9812625at2"/>
<accession>A0A411HPE3</accession>
<evidence type="ECO:0000313" key="9">
    <source>
        <dbReference type="EMBL" id="QBB72355.1"/>
    </source>
</evidence>
<dbReference type="CDD" id="cd07133">
    <property type="entry name" value="ALDH_CALDH_CalB"/>
    <property type="match status" value="1"/>
</dbReference>
<dbReference type="SUPFAM" id="SSF53720">
    <property type="entry name" value="ALDH-like"/>
    <property type="match status" value="1"/>
</dbReference>
<organism evidence="9 10">
    <name type="scientific">Pseudolysobacter antarcticus</name>
    <dbReference type="NCBI Taxonomy" id="2511995"/>
    <lineage>
        <taxon>Bacteria</taxon>
        <taxon>Pseudomonadati</taxon>
        <taxon>Pseudomonadota</taxon>
        <taxon>Gammaproteobacteria</taxon>
        <taxon>Lysobacterales</taxon>
        <taxon>Rhodanobacteraceae</taxon>
        <taxon>Pseudolysobacter</taxon>
    </lineage>
</organism>
<evidence type="ECO:0000256" key="3">
    <source>
        <dbReference type="ARBA" id="ARBA00023027"/>
    </source>
</evidence>
<proteinExistence type="inferred from homology"/>
<dbReference type="GO" id="GO:0006081">
    <property type="term" value="P:aldehyde metabolic process"/>
    <property type="evidence" value="ECO:0007669"/>
    <property type="project" value="InterPro"/>
</dbReference>
<dbReference type="AlphaFoldDB" id="A0A411HPE3"/>
<dbReference type="PROSITE" id="PS00070">
    <property type="entry name" value="ALDEHYDE_DEHYDR_CYS"/>
    <property type="match status" value="1"/>
</dbReference>
<feature type="active site" evidence="5">
    <location>
        <position position="257"/>
    </location>
</feature>
<evidence type="ECO:0000259" key="8">
    <source>
        <dbReference type="Pfam" id="PF00171"/>
    </source>
</evidence>
<evidence type="ECO:0000256" key="1">
    <source>
        <dbReference type="ARBA" id="ARBA00009986"/>
    </source>
</evidence>
<dbReference type="Proteomes" id="UP000291562">
    <property type="component" value="Chromosome"/>
</dbReference>